<comment type="caution">
    <text evidence="2">The sequence shown here is derived from an EMBL/GenBank/DDBJ whole genome shotgun (WGS) entry which is preliminary data.</text>
</comment>
<dbReference type="PANTHER" id="PTHR34203">
    <property type="entry name" value="METHYLTRANSFERASE, FKBM FAMILY PROTEIN"/>
    <property type="match status" value="1"/>
</dbReference>
<keyword evidence="2" id="KW-0808">Transferase</keyword>
<gene>
    <name evidence="2" type="ORF">L3556_11325</name>
</gene>
<dbReference type="EMBL" id="JAKKUT010000002">
    <property type="protein sequence ID" value="MDG2991515.1"/>
    <property type="molecule type" value="Genomic_DNA"/>
</dbReference>
<evidence type="ECO:0000259" key="1">
    <source>
        <dbReference type="Pfam" id="PF05050"/>
    </source>
</evidence>
<feature type="domain" description="Methyltransferase FkbM" evidence="1">
    <location>
        <begin position="91"/>
        <end position="253"/>
    </location>
</feature>
<dbReference type="GO" id="GO:0032259">
    <property type="term" value="P:methylation"/>
    <property type="evidence" value="ECO:0007669"/>
    <property type="project" value="UniProtKB-KW"/>
</dbReference>
<protein>
    <submittedName>
        <fullName evidence="2">FkbM family methyltransferase</fullName>
    </submittedName>
</protein>
<dbReference type="InterPro" id="IPR006342">
    <property type="entry name" value="FkbM_mtfrase"/>
</dbReference>
<dbReference type="Gene3D" id="3.40.50.150">
    <property type="entry name" value="Vaccinia Virus protein VP39"/>
    <property type="match status" value="1"/>
</dbReference>
<reference evidence="2" key="1">
    <citation type="journal article" date="2022" name="Genome Biol. Evol.">
        <title>A New Gene Family Diagnostic for Intracellular Biomineralization of Amorphous Ca Carbonates by Cyanobacteria.</title>
        <authorList>
            <person name="Benzerara K."/>
            <person name="Duprat E."/>
            <person name="Bitard-Feildel T."/>
            <person name="Caumes G."/>
            <person name="Cassier-Chauvat C."/>
            <person name="Chauvat F."/>
            <person name="Dezi M."/>
            <person name="Diop S.I."/>
            <person name="Gaschignard G."/>
            <person name="Gorgen S."/>
            <person name="Gugger M."/>
            <person name="Lopez-Garcia P."/>
            <person name="Millet M."/>
            <person name="Skouri-Panet F."/>
            <person name="Moreira D."/>
            <person name="Callebaut I."/>
        </authorList>
    </citation>
    <scope>NUCLEOTIDE SEQUENCE</scope>
    <source>
        <strain evidence="2">G9</strain>
    </source>
</reference>
<dbReference type="Proteomes" id="UP001154265">
    <property type="component" value="Unassembled WGS sequence"/>
</dbReference>
<dbReference type="GO" id="GO:0008168">
    <property type="term" value="F:methyltransferase activity"/>
    <property type="evidence" value="ECO:0007669"/>
    <property type="project" value="UniProtKB-KW"/>
</dbReference>
<accession>A0ABT6F0Z2</accession>
<sequence>MLRRSDEIVSSHPLINKKKTSMLLKFWKWQIATKILLDSSSNKILFQVIDNPEIKIILADTYWETFLCHLDEWEDMVYLLHVMSEEDLLVDVGANLGIYTLLASGVRGAKSICFEPVPWTYEYLMDNLYLNRLTSKVKAFNYGVSDQDSELRFTAYTSRRSFGNRVVKEGDELDEDTPTITVKVKKLDEILEGECPSVLKIDAEGYETPVLSGAEGLLSNPTLHTVILELIGSGSLYGFNEKDIMETMSSHNFVPYTYEPFSRQLKRLDDQNQKSHGSRNTIFIRDVDRVKEKIAQSSYLTINGVDF</sequence>
<dbReference type="PANTHER" id="PTHR34203:SF15">
    <property type="entry name" value="SLL1173 PROTEIN"/>
    <property type="match status" value="1"/>
</dbReference>
<dbReference type="RefSeq" id="WP_277867378.1">
    <property type="nucleotide sequence ID" value="NZ_JAKKUT010000002.1"/>
</dbReference>
<evidence type="ECO:0000313" key="3">
    <source>
        <dbReference type="Proteomes" id="UP001154265"/>
    </source>
</evidence>
<proteinExistence type="predicted"/>
<dbReference type="Pfam" id="PF05050">
    <property type="entry name" value="Methyltransf_21"/>
    <property type="match status" value="1"/>
</dbReference>
<organism evidence="2 3">
    <name type="scientific">Candidatus Synechococcus calcipolaris G9</name>
    <dbReference type="NCBI Taxonomy" id="1497997"/>
    <lineage>
        <taxon>Bacteria</taxon>
        <taxon>Bacillati</taxon>
        <taxon>Cyanobacteriota</taxon>
        <taxon>Cyanophyceae</taxon>
        <taxon>Synechococcales</taxon>
        <taxon>Synechococcaceae</taxon>
        <taxon>Synechococcus</taxon>
    </lineage>
</organism>
<keyword evidence="2" id="KW-0489">Methyltransferase</keyword>
<dbReference type="InterPro" id="IPR052514">
    <property type="entry name" value="SAM-dependent_MTase"/>
</dbReference>
<dbReference type="NCBIfam" id="TIGR01444">
    <property type="entry name" value="fkbM_fam"/>
    <property type="match status" value="1"/>
</dbReference>
<evidence type="ECO:0000313" key="2">
    <source>
        <dbReference type="EMBL" id="MDG2991515.1"/>
    </source>
</evidence>
<dbReference type="InterPro" id="IPR029063">
    <property type="entry name" value="SAM-dependent_MTases_sf"/>
</dbReference>
<keyword evidence="3" id="KW-1185">Reference proteome</keyword>
<dbReference type="SUPFAM" id="SSF53335">
    <property type="entry name" value="S-adenosyl-L-methionine-dependent methyltransferases"/>
    <property type="match status" value="1"/>
</dbReference>
<name>A0ABT6F0Z2_9SYNE</name>
<reference evidence="2" key="2">
    <citation type="submission" date="2022-01" db="EMBL/GenBank/DDBJ databases">
        <authorList>
            <person name="Zivanovic Y."/>
            <person name="Moreira D."/>
            <person name="Lopez-Garcia P."/>
        </authorList>
    </citation>
    <scope>NUCLEOTIDE SEQUENCE</scope>
    <source>
        <strain evidence="2">G9</strain>
    </source>
</reference>